<dbReference type="InterPro" id="IPR021522">
    <property type="entry name" value="MctB"/>
</dbReference>
<accession>A0A0F6TAK2</accession>
<dbReference type="EMBL" id="CP011311">
    <property type="protein sequence ID" value="AKE39106.1"/>
    <property type="molecule type" value="Genomic_DNA"/>
</dbReference>
<dbReference type="Proteomes" id="UP000033566">
    <property type="component" value="Chromosome"/>
</dbReference>
<dbReference type="GO" id="GO:0016020">
    <property type="term" value="C:membrane"/>
    <property type="evidence" value="ECO:0007669"/>
    <property type="project" value="InterPro"/>
</dbReference>
<organism evidence="1 2">
    <name type="scientific">Corynebacterium camporealensis</name>
    <dbReference type="NCBI Taxonomy" id="161896"/>
    <lineage>
        <taxon>Bacteria</taxon>
        <taxon>Bacillati</taxon>
        <taxon>Actinomycetota</taxon>
        <taxon>Actinomycetes</taxon>
        <taxon>Mycobacteriales</taxon>
        <taxon>Corynebacteriaceae</taxon>
        <taxon>Corynebacterium</taxon>
    </lineage>
</organism>
<dbReference type="OrthoDB" id="4350157at2"/>
<name>A0A0F6TAK2_9CORY</name>
<keyword evidence="2" id="KW-1185">Reference proteome</keyword>
<evidence type="ECO:0000313" key="1">
    <source>
        <dbReference type="EMBL" id="AKE39106.1"/>
    </source>
</evidence>
<protein>
    <recommendedName>
        <fullName evidence="3">Copper transporter</fullName>
    </recommendedName>
</protein>
<reference evidence="1 2" key="1">
    <citation type="journal article" date="2015" name="Genome Announc.">
        <title>Complete Genome Sequence of Corynebacterium camporealensis DSM 44610, Isolated from the Milk of a Manchega Sheep with Subclinical Mastitis.</title>
        <authorList>
            <person name="Ruckert C."/>
            <person name="Albersmeier A."/>
            <person name="Winkler A."/>
            <person name="Tauch A."/>
        </authorList>
    </citation>
    <scope>NUCLEOTIDE SEQUENCE [LARGE SCALE GENOMIC DNA]</scope>
    <source>
        <strain evidence="1 2">DSM 44610</strain>
    </source>
</reference>
<evidence type="ECO:0008006" key="3">
    <source>
        <dbReference type="Google" id="ProtNLM"/>
    </source>
</evidence>
<dbReference type="Pfam" id="PF11382">
    <property type="entry name" value="MctB"/>
    <property type="match status" value="1"/>
</dbReference>
<evidence type="ECO:0000313" key="2">
    <source>
        <dbReference type="Proteomes" id="UP000033566"/>
    </source>
</evidence>
<gene>
    <name evidence="1" type="ORF">UL81_05705</name>
</gene>
<dbReference type="AlphaFoldDB" id="A0A0F6TAK2"/>
<dbReference type="PATRIC" id="fig|161896.4.peg.1118"/>
<dbReference type="GO" id="GO:0055070">
    <property type="term" value="P:copper ion homeostasis"/>
    <property type="evidence" value="ECO:0007669"/>
    <property type="project" value="InterPro"/>
</dbReference>
<sequence>MAKGGLLVAGLGFGTAIGVALGALVLAPNMSGGAAGDDPIREEHRKLLQDNQTLQAQTDSNDSIIDDLASDVVDGSLSDRPVLVIATSDARDGDVSSVKNLLDDADAIDAGQITMTNDFLAPEKADKLLSIVANTLPAGAELDEEQRDVGTHAGQALATALLLDPDTTEPLASVDDRATLLQALRQEGYIEYESGTILPAQAVVIIGGGGYRGYYADNLAHFAEQMKEAGGSTVLAARVQQAAEDRTIDQVRKDFPEVSTVDSINRSSSQLAVIMAVEEQLAGGSGAYGSAASADAAAPALED</sequence>
<dbReference type="HOGENOM" id="CLU_072020_0_0_11"/>
<dbReference type="RefSeq" id="WP_046453370.1">
    <property type="nucleotide sequence ID" value="NZ_CP011311.1"/>
</dbReference>
<proteinExistence type="predicted"/>
<dbReference type="KEGG" id="ccj:UL81_05705"/>